<dbReference type="EMBL" id="QTJW01000011">
    <property type="protein sequence ID" value="RGD69324.1"/>
    <property type="molecule type" value="Genomic_DNA"/>
</dbReference>
<dbReference type="GO" id="GO:0055085">
    <property type="term" value="P:transmembrane transport"/>
    <property type="evidence" value="ECO:0007669"/>
    <property type="project" value="InterPro"/>
</dbReference>
<dbReference type="GO" id="GO:0005886">
    <property type="term" value="C:plasma membrane"/>
    <property type="evidence" value="ECO:0007669"/>
    <property type="project" value="UniProtKB-SubCell"/>
</dbReference>
<dbReference type="EMBL" id="QSSQ01000017">
    <property type="protein sequence ID" value="RGM02898.1"/>
    <property type="molecule type" value="Genomic_DNA"/>
</dbReference>
<keyword evidence="5 7" id="KW-1133">Transmembrane helix</keyword>
<dbReference type="PANTHER" id="PTHR30193:SF37">
    <property type="entry name" value="INNER MEMBRANE ABC TRANSPORTER PERMEASE PROTEIN YCJO"/>
    <property type="match status" value="1"/>
</dbReference>
<evidence type="ECO:0000313" key="12">
    <source>
        <dbReference type="EMBL" id="RGM02898.1"/>
    </source>
</evidence>
<evidence type="ECO:0000256" key="4">
    <source>
        <dbReference type="ARBA" id="ARBA00022692"/>
    </source>
</evidence>
<evidence type="ECO:0000313" key="13">
    <source>
        <dbReference type="Proteomes" id="UP000095651"/>
    </source>
</evidence>
<dbReference type="AlphaFoldDB" id="A0A174MAS7"/>
<dbReference type="Proteomes" id="UP000261023">
    <property type="component" value="Unassembled WGS sequence"/>
</dbReference>
<evidence type="ECO:0000313" key="16">
    <source>
        <dbReference type="Proteomes" id="UP000263014"/>
    </source>
</evidence>
<dbReference type="OrthoDB" id="9779462at2"/>
<evidence type="ECO:0000313" key="11">
    <source>
        <dbReference type="EMBL" id="RGI99607.1"/>
    </source>
</evidence>
<keyword evidence="6 7" id="KW-0472">Membrane</keyword>
<evidence type="ECO:0000256" key="1">
    <source>
        <dbReference type="ARBA" id="ARBA00004651"/>
    </source>
</evidence>
<evidence type="ECO:0000313" key="9">
    <source>
        <dbReference type="EMBL" id="CUP31328.1"/>
    </source>
</evidence>
<name>A0A174MAS7_9FIRM</name>
<feature type="transmembrane region" description="Helical" evidence="7">
    <location>
        <begin position="82"/>
        <end position="103"/>
    </location>
</feature>
<feature type="transmembrane region" description="Helical" evidence="7">
    <location>
        <begin position="115"/>
        <end position="136"/>
    </location>
</feature>
<dbReference type="Proteomes" id="UP000095651">
    <property type="component" value="Unassembled WGS sequence"/>
</dbReference>
<organism evidence="9 13">
    <name type="scientific">Hungatella hathewayi</name>
    <dbReference type="NCBI Taxonomy" id="154046"/>
    <lineage>
        <taxon>Bacteria</taxon>
        <taxon>Bacillati</taxon>
        <taxon>Bacillota</taxon>
        <taxon>Clostridia</taxon>
        <taxon>Lachnospirales</taxon>
        <taxon>Lachnospiraceae</taxon>
        <taxon>Hungatella</taxon>
    </lineage>
</organism>
<keyword evidence="4 7" id="KW-0812">Transmembrane</keyword>
<keyword evidence="3" id="KW-1003">Cell membrane</keyword>
<evidence type="ECO:0000259" key="8">
    <source>
        <dbReference type="PROSITE" id="PS50928"/>
    </source>
</evidence>
<dbReference type="PANTHER" id="PTHR30193">
    <property type="entry name" value="ABC TRANSPORTER PERMEASE PROTEIN"/>
    <property type="match status" value="1"/>
</dbReference>
<dbReference type="RefSeq" id="WP_002605240.1">
    <property type="nucleotide sequence ID" value="NZ_CABIXC010000024.1"/>
</dbReference>
<evidence type="ECO:0000313" key="15">
    <source>
        <dbReference type="Proteomes" id="UP000261257"/>
    </source>
</evidence>
<dbReference type="EMBL" id="CYZE01000024">
    <property type="protein sequence ID" value="CUP31328.1"/>
    <property type="molecule type" value="Genomic_DNA"/>
</dbReference>
<feature type="domain" description="ABC transmembrane type-1" evidence="8">
    <location>
        <begin position="78"/>
        <end position="290"/>
    </location>
</feature>
<comment type="subcellular location">
    <subcellularLocation>
        <location evidence="1 7">Cell membrane</location>
        <topology evidence="1 7">Multi-pass membrane protein</topology>
    </subcellularLocation>
</comment>
<feature type="transmembrane region" description="Helical" evidence="7">
    <location>
        <begin position="166"/>
        <end position="190"/>
    </location>
</feature>
<proteinExistence type="inferred from homology"/>
<comment type="similarity">
    <text evidence="7">Belongs to the binding-protein-dependent transport system permease family.</text>
</comment>
<evidence type="ECO:0000256" key="5">
    <source>
        <dbReference type="ARBA" id="ARBA00022989"/>
    </source>
</evidence>
<accession>A0A174MAS7</accession>
<dbReference type="Proteomes" id="UP000263014">
    <property type="component" value="Unassembled WGS sequence"/>
</dbReference>
<dbReference type="InterPro" id="IPR051393">
    <property type="entry name" value="ABC_transporter_permease"/>
</dbReference>
<keyword evidence="2 7" id="KW-0813">Transport</keyword>
<feature type="transmembrane region" description="Helical" evidence="7">
    <location>
        <begin position="272"/>
        <end position="291"/>
    </location>
</feature>
<sequence>MKEKKHINPRKVSAMKDFACVLPVLIFLAVFTYYPIAELFRISFTDWNMLNDTWHYVGFKNWKWLFGGSGTKYLWNSLKVTILYSAGEIFITLVGGMIFALIFNRMTKGFSAMRAIVFMPKYVAMSSAAVVFLWILNTDGGILNYLLSLVGISKVDWLGNRHTALLSVLMLTGWRCVGYGMMVYLSAMMGISTDYYEAASLDGANAIQRFFKITIPMLSPTTLFLFVTTFLSSMKVFQSVDILTQGGPYRSTEVFVYNIYRYAMEDFRMDRASTVAIFFFLLLLVVTVATMKVSNGNVTYDS</sequence>
<reference evidence="14 15" key="2">
    <citation type="submission" date="2018-08" db="EMBL/GenBank/DDBJ databases">
        <title>A genome reference for cultivated species of the human gut microbiota.</title>
        <authorList>
            <person name="Zou Y."/>
            <person name="Xue W."/>
            <person name="Luo G."/>
        </authorList>
    </citation>
    <scope>NUCLEOTIDE SEQUENCE [LARGE SCALE GENOMIC DNA]</scope>
    <source>
        <strain evidence="10 14">AF19-13AC</strain>
        <strain evidence="12 15">TF05-11AC</strain>
        <strain evidence="11 16">TM09-12</strain>
    </source>
</reference>
<dbReference type="PROSITE" id="PS50928">
    <property type="entry name" value="ABC_TM1"/>
    <property type="match status" value="1"/>
</dbReference>
<protein>
    <submittedName>
        <fullName evidence="9">Carbohydrate ABC transporter membrane protein 1, CUT1 family</fullName>
    </submittedName>
    <submittedName>
        <fullName evidence="10">Sugar ABC transporter permease</fullName>
    </submittedName>
</protein>
<dbReference type="Gene3D" id="1.10.3720.10">
    <property type="entry name" value="MetI-like"/>
    <property type="match status" value="1"/>
</dbReference>
<dbReference type="CDD" id="cd06261">
    <property type="entry name" value="TM_PBP2"/>
    <property type="match status" value="1"/>
</dbReference>
<evidence type="ECO:0000313" key="10">
    <source>
        <dbReference type="EMBL" id="RGD69324.1"/>
    </source>
</evidence>
<evidence type="ECO:0000313" key="14">
    <source>
        <dbReference type="Proteomes" id="UP000261023"/>
    </source>
</evidence>
<evidence type="ECO:0000256" key="3">
    <source>
        <dbReference type="ARBA" id="ARBA00022475"/>
    </source>
</evidence>
<feature type="transmembrane region" description="Helical" evidence="7">
    <location>
        <begin position="20"/>
        <end position="37"/>
    </location>
</feature>
<gene>
    <name evidence="9" type="primary">ugpA_84</name>
    <name evidence="10" type="ORF">DWX31_17155</name>
    <name evidence="12" type="ORF">DXC39_16675</name>
    <name evidence="11" type="ORF">DXD79_23720</name>
    <name evidence="9" type="ORF">ERS852407_05576</name>
</gene>
<dbReference type="InterPro" id="IPR035906">
    <property type="entry name" value="MetI-like_sf"/>
</dbReference>
<dbReference type="SUPFAM" id="SSF161098">
    <property type="entry name" value="MetI-like"/>
    <property type="match status" value="1"/>
</dbReference>
<reference evidence="9 13" key="1">
    <citation type="submission" date="2015-09" db="EMBL/GenBank/DDBJ databases">
        <authorList>
            <consortium name="Pathogen Informatics"/>
        </authorList>
    </citation>
    <scope>NUCLEOTIDE SEQUENCE [LARGE SCALE GENOMIC DNA]</scope>
    <source>
        <strain evidence="9 13">2789STDY5608850</strain>
    </source>
</reference>
<dbReference type="Proteomes" id="UP000261257">
    <property type="component" value="Unassembled WGS sequence"/>
</dbReference>
<evidence type="ECO:0000256" key="6">
    <source>
        <dbReference type="ARBA" id="ARBA00023136"/>
    </source>
</evidence>
<dbReference type="InterPro" id="IPR000515">
    <property type="entry name" value="MetI-like"/>
</dbReference>
<dbReference type="Pfam" id="PF00528">
    <property type="entry name" value="BPD_transp_1"/>
    <property type="match status" value="1"/>
</dbReference>
<dbReference type="EMBL" id="QSON01000013">
    <property type="protein sequence ID" value="RGI99607.1"/>
    <property type="molecule type" value="Genomic_DNA"/>
</dbReference>
<evidence type="ECO:0000256" key="7">
    <source>
        <dbReference type="RuleBase" id="RU363032"/>
    </source>
</evidence>
<evidence type="ECO:0000256" key="2">
    <source>
        <dbReference type="ARBA" id="ARBA00022448"/>
    </source>
</evidence>